<organism evidence="11 12">
    <name type="scientific">Fusarium austroafricanum</name>
    <dbReference type="NCBI Taxonomy" id="2364996"/>
    <lineage>
        <taxon>Eukaryota</taxon>
        <taxon>Fungi</taxon>
        <taxon>Dikarya</taxon>
        <taxon>Ascomycota</taxon>
        <taxon>Pezizomycotina</taxon>
        <taxon>Sordariomycetes</taxon>
        <taxon>Hypocreomycetidae</taxon>
        <taxon>Hypocreales</taxon>
        <taxon>Nectriaceae</taxon>
        <taxon>Fusarium</taxon>
        <taxon>Fusarium concolor species complex</taxon>
    </lineage>
</organism>
<evidence type="ECO:0000256" key="9">
    <source>
        <dbReference type="SAM" id="Phobius"/>
    </source>
</evidence>
<comment type="similarity">
    <text evidence="2">Belongs to the Ca(2+):cation antiporter (CaCA) (TC 2.A.19) family.</text>
</comment>
<feature type="compositionally biased region" description="Basic and acidic residues" evidence="8">
    <location>
        <begin position="331"/>
        <end position="342"/>
    </location>
</feature>
<dbReference type="GO" id="GO:0015369">
    <property type="term" value="F:calcium:proton antiporter activity"/>
    <property type="evidence" value="ECO:0007669"/>
    <property type="project" value="TreeGrafter"/>
</dbReference>
<evidence type="ECO:0000256" key="6">
    <source>
        <dbReference type="ARBA" id="ARBA00023065"/>
    </source>
</evidence>
<feature type="transmembrane region" description="Helical" evidence="9">
    <location>
        <begin position="516"/>
        <end position="534"/>
    </location>
</feature>
<feature type="transmembrane region" description="Helical" evidence="9">
    <location>
        <begin position="218"/>
        <end position="237"/>
    </location>
</feature>
<dbReference type="EMBL" id="JAADJG010000857">
    <property type="protein sequence ID" value="KAF4435364.1"/>
    <property type="molecule type" value="Genomic_DNA"/>
</dbReference>
<feature type="domain" description="Sodium/calcium exchanger membrane region" evidence="10">
    <location>
        <begin position="85"/>
        <end position="237"/>
    </location>
</feature>
<dbReference type="InterPro" id="IPR004837">
    <property type="entry name" value="NaCa_Exmemb"/>
</dbReference>
<keyword evidence="5 9" id="KW-1133">Transmembrane helix</keyword>
<keyword evidence="4 9" id="KW-0812">Transmembrane</keyword>
<keyword evidence="3" id="KW-0813">Transport</keyword>
<evidence type="ECO:0000256" key="2">
    <source>
        <dbReference type="ARBA" id="ARBA00008170"/>
    </source>
</evidence>
<keyword evidence="6" id="KW-0406">Ion transport</keyword>
<dbReference type="GO" id="GO:0006874">
    <property type="term" value="P:intracellular calcium ion homeostasis"/>
    <property type="evidence" value="ECO:0007669"/>
    <property type="project" value="TreeGrafter"/>
</dbReference>
<accession>A0A8H4JPR3</accession>
<feature type="compositionally biased region" description="Basic and acidic residues" evidence="8">
    <location>
        <begin position="305"/>
        <end position="314"/>
    </location>
</feature>
<feature type="transmembrane region" description="Helical" evidence="9">
    <location>
        <begin position="86"/>
        <end position="105"/>
    </location>
</feature>
<evidence type="ECO:0000256" key="3">
    <source>
        <dbReference type="ARBA" id="ARBA00022448"/>
    </source>
</evidence>
<evidence type="ECO:0000256" key="7">
    <source>
        <dbReference type="ARBA" id="ARBA00023136"/>
    </source>
</evidence>
<dbReference type="AlphaFoldDB" id="A0A8H4JPR3"/>
<feature type="transmembrane region" description="Helical" evidence="9">
    <location>
        <begin position="420"/>
        <end position="442"/>
    </location>
</feature>
<dbReference type="GO" id="GO:0000329">
    <property type="term" value="C:fungal-type vacuole membrane"/>
    <property type="evidence" value="ECO:0007669"/>
    <property type="project" value="TreeGrafter"/>
</dbReference>
<evidence type="ECO:0000256" key="1">
    <source>
        <dbReference type="ARBA" id="ARBA00004127"/>
    </source>
</evidence>
<sequence>MKRALRASSRLGDGVRYQQLGISSSTDLETQSPPLDRTQFDFSANHDGLSFFGQIRSTVVASKLNWLLIFVPVGLAAHSFEINPLAIFMTNAIAIVPLSVMLTEATERIAADAGDTVGALLNITLGNLVELIILVALVNNHIRIVQASILGSVLVNLLLILGSALFASSMSNIDAYSSMEESELLAALLFVSVFVILIPTAFDYTFHLKGKTSEAALSMSRASSLVVLVIYVIYFAYEMRPKTVEAPAIPLQSLHPCHPGHHQHRRNQNSISNGSRLIRFADQEVPTRARSTTLDTARAAETIDEDRGKRETPRLSHRSRGNSRSHSRSGSRTEFHGSEMRDLSVSSVHSRIAHERPIQEFPIQERPEIPGHPSHPSSTSGTVAAVTVLFVSSALMSMNAEFLVKTIDDVTHEGGLSEALIGLIILPVVGNIAEYVTVVTVAMRNKLELAISVAVGSAIQIALCVAPLTVLIAWMLDRDLEMAFNVFETTTLVGSGLLINLLILSRAGTAIRAIGLKGALMFACYVIIALGAYYEPHGKTK</sequence>
<protein>
    <recommendedName>
        <fullName evidence="10">Sodium/calcium exchanger membrane region domain-containing protein</fullName>
    </recommendedName>
</protein>
<evidence type="ECO:0000313" key="11">
    <source>
        <dbReference type="EMBL" id="KAF4435364.1"/>
    </source>
</evidence>
<evidence type="ECO:0000256" key="8">
    <source>
        <dbReference type="SAM" id="MobiDB-lite"/>
    </source>
</evidence>
<evidence type="ECO:0000259" key="10">
    <source>
        <dbReference type="Pfam" id="PF01699"/>
    </source>
</evidence>
<keyword evidence="12" id="KW-1185">Reference proteome</keyword>
<reference evidence="11" key="1">
    <citation type="submission" date="2020-01" db="EMBL/GenBank/DDBJ databases">
        <title>Identification and distribution of gene clusters putatively required for synthesis of sphingolipid metabolism inhibitors in phylogenetically diverse species of the filamentous fungus Fusarium.</title>
        <authorList>
            <person name="Kim H.-S."/>
            <person name="Busman M."/>
            <person name="Brown D.W."/>
            <person name="Divon H."/>
            <person name="Uhlig S."/>
            <person name="Proctor R.H."/>
        </authorList>
    </citation>
    <scope>NUCLEOTIDE SEQUENCE</scope>
    <source>
        <strain evidence="11">NRRL 53441</strain>
    </source>
</reference>
<keyword evidence="7 9" id="KW-0472">Membrane</keyword>
<feature type="transmembrane region" description="Helical" evidence="9">
    <location>
        <begin position="482"/>
        <end position="504"/>
    </location>
</feature>
<dbReference type="Pfam" id="PF01699">
    <property type="entry name" value="Na_Ca_ex"/>
    <property type="match status" value="2"/>
</dbReference>
<comment type="subcellular location">
    <subcellularLocation>
        <location evidence="1">Endomembrane system</location>
        <topology evidence="1">Multi-pass membrane protein</topology>
    </subcellularLocation>
</comment>
<feature type="compositionally biased region" description="Basic residues" evidence="8">
    <location>
        <begin position="315"/>
        <end position="329"/>
    </location>
</feature>
<feature type="region of interest" description="Disordered" evidence="8">
    <location>
        <begin position="282"/>
        <end position="380"/>
    </location>
</feature>
<dbReference type="PANTHER" id="PTHR31503">
    <property type="entry name" value="VACUOLAR CALCIUM ION TRANSPORTER"/>
    <property type="match status" value="1"/>
</dbReference>
<evidence type="ECO:0000256" key="5">
    <source>
        <dbReference type="ARBA" id="ARBA00022989"/>
    </source>
</evidence>
<dbReference type="OrthoDB" id="1699231at2759"/>
<dbReference type="GO" id="GO:0012505">
    <property type="term" value="C:endomembrane system"/>
    <property type="evidence" value="ECO:0007669"/>
    <property type="project" value="UniProtKB-SubCell"/>
</dbReference>
<feature type="domain" description="Sodium/calcium exchanger membrane region" evidence="10">
    <location>
        <begin position="386"/>
        <end position="529"/>
    </location>
</feature>
<comment type="caution">
    <text evidence="11">The sequence shown here is derived from an EMBL/GenBank/DDBJ whole genome shotgun (WGS) entry which is preliminary data.</text>
</comment>
<evidence type="ECO:0000313" key="12">
    <source>
        <dbReference type="Proteomes" id="UP000605986"/>
    </source>
</evidence>
<dbReference type="InterPro" id="IPR004713">
    <property type="entry name" value="CaH_exchang"/>
</dbReference>
<feature type="compositionally biased region" description="Basic and acidic residues" evidence="8">
    <location>
        <begin position="352"/>
        <end position="369"/>
    </location>
</feature>
<proteinExistence type="inferred from homology"/>
<feature type="transmembrane region" description="Helical" evidence="9">
    <location>
        <begin position="382"/>
        <end position="400"/>
    </location>
</feature>
<gene>
    <name evidence="11" type="ORF">F53441_13536</name>
</gene>
<evidence type="ECO:0000256" key="4">
    <source>
        <dbReference type="ARBA" id="ARBA00022692"/>
    </source>
</evidence>
<feature type="compositionally biased region" description="Low complexity" evidence="8">
    <location>
        <begin position="371"/>
        <end position="380"/>
    </location>
</feature>
<feature type="transmembrane region" description="Helical" evidence="9">
    <location>
        <begin position="144"/>
        <end position="166"/>
    </location>
</feature>
<dbReference type="InterPro" id="IPR044880">
    <property type="entry name" value="NCX_ion-bd_dom_sf"/>
</dbReference>
<dbReference type="Proteomes" id="UP000605986">
    <property type="component" value="Unassembled WGS sequence"/>
</dbReference>
<feature type="transmembrane region" description="Helical" evidence="9">
    <location>
        <begin position="64"/>
        <end position="80"/>
    </location>
</feature>
<feature type="transmembrane region" description="Helical" evidence="9">
    <location>
        <begin position="187"/>
        <end position="206"/>
    </location>
</feature>
<name>A0A8H4JPR3_9HYPO</name>
<dbReference type="Gene3D" id="1.20.1420.30">
    <property type="entry name" value="NCX, central ion-binding region"/>
    <property type="match status" value="2"/>
</dbReference>
<feature type="transmembrane region" description="Helical" evidence="9">
    <location>
        <begin position="117"/>
        <end position="138"/>
    </location>
</feature>
<dbReference type="PANTHER" id="PTHR31503:SF18">
    <property type="entry name" value="CA(2+)_H(+) EXCHANGER, PUTATIVE (EUROFUNG)-RELATED"/>
    <property type="match status" value="1"/>
</dbReference>
<feature type="transmembrane region" description="Helical" evidence="9">
    <location>
        <begin position="449"/>
        <end position="476"/>
    </location>
</feature>